<gene>
    <name evidence="1" type="ORF">JBS370_LOCUS22136</name>
</gene>
<proteinExistence type="predicted"/>
<protein>
    <submittedName>
        <fullName evidence="1">Uncharacterized protein</fullName>
    </submittedName>
</protein>
<reference evidence="1" key="1">
    <citation type="submission" date="2021-02" db="EMBL/GenBank/DDBJ databases">
        <authorList>
            <person name="Nowell W R."/>
        </authorList>
    </citation>
    <scope>NUCLEOTIDE SEQUENCE</scope>
</reference>
<comment type="caution">
    <text evidence="1">The sequence shown here is derived from an EMBL/GenBank/DDBJ whole genome shotgun (WGS) entry which is preliminary data.</text>
</comment>
<dbReference type="EMBL" id="CAJOBD010003042">
    <property type="protein sequence ID" value="CAF3924956.1"/>
    <property type="molecule type" value="Genomic_DNA"/>
</dbReference>
<evidence type="ECO:0000313" key="2">
    <source>
        <dbReference type="Proteomes" id="UP000663836"/>
    </source>
</evidence>
<evidence type="ECO:0000313" key="1">
    <source>
        <dbReference type="EMBL" id="CAF3924956.1"/>
    </source>
</evidence>
<sequence length="159" mass="18845">KLNCVASLVKLFVIVKLNNSFQGGMFHKVRRLKMNDGIPFENELFKLISQDFPFLEFLYISNDYPQKDNQHSSTLITFPYLKFLHLKWAHIDYAKLFLLKKNIHLSRLSNLSIEYKSLITITNNFTNDAMQFNFDKLKSLDVCQSFVRPKNFHQYFPLL</sequence>
<dbReference type="SUPFAM" id="SSF52047">
    <property type="entry name" value="RNI-like"/>
    <property type="match status" value="1"/>
</dbReference>
<dbReference type="AlphaFoldDB" id="A0A819IZ54"/>
<feature type="non-terminal residue" evidence="1">
    <location>
        <position position="1"/>
    </location>
</feature>
<name>A0A819IZ54_9BILA</name>
<organism evidence="1 2">
    <name type="scientific">Rotaria sordida</name>
    <dbReference type="NCBI Taxonomy" id="392033"/>
    <lineage>
        <taxon>Eukaryota</taxon>
        <taxon>Metazoa</taxon>
        <taxon>Spiralia</taxon>
        <taxon>Gnathifera</taxon>
        <taxon>Rotifera</taxon>
        <taxon>Eurotatoria</taxon>
        <taxon>Bdelloidea</taxon>
        <taxon>Philodinida</taxon>
        <taxon>Philodinidae</taxon>
        <taxon>Rotaria</taxon>
    </lineage>
</organism>
<dbReference type="Proteomes" id="UP000663836">
    <property type="component" value="Unassembled WGS sequence"/>
</dbReference>
<accession>A0A819IZ54</accession>